<dbReference type="FunFam" id="1.20.1310.10:FF:000027">
    <property type="entry name" value="Anaphase-promoting complex subunit 2"/>
    <property type="match status" value="1"/>
</dbReference>
<dbReference type="InterPro" id="IPR036317">
    <property type="entry name" value="Cullin_homology_sf"/>
</dbReference>
<keyword evidence="4" id="KW-0132">Cell division</keyword>
<dbReference type="InterPro" id="IPR036388">
    <property type="entry name" value="WH-like_DNA-bd_sf"/>
</dbReference>
<dbReference type="InterPro" id="IPR057975">
    <property type="entry name" value="TPR_ANAPC2"/>
</dbReference>
<dbReference type="SMART" id="SM01013">
    <property type="entry name" value="APC2"/>
    <property type="match status" value="1"/>
</dbReference>
<keyword evidence="7" id="KW-0833">Ubl conjugation pathway</keyword>
<dbReference type="InterPro" id="IPR059120">
    <property type="entry name" value="Cullin-like_AB"/>
</dbReference>
<evidence type="ECO:0000256" key="10">
    <source>
        <dbReference type="ARBA" id="ARBA00054244"/>
    </source>
</evidence>
<sequence length="807" mass="91597">MEADSVPVSGPALRMSVAAAWDKVAAALVSPGCLQEEQGLLDSLVLLGDHGLDQLLGSWLLETLQMCLSSSVVPEFWSGLKQPENELEERDRALVLLAAFRTLLDRLQPSLDGLEQLGIWQEEGRGGLSGLGPRSLKERAVTIIRSLLLFSPDPILQERVLEFYSRTFSVYMSQQGEQEERGNDSPEGRLCQGCEVLTAQCWCQEALEHLQELSHILSKLQLLERVSSESVTSILHKLMEQRMERHCRGEYECSFLVNFQEWLELVLGWLSKVFDSEADADAPTSTPGAAGDQSRGCSSSSSILKQWRCHMQQFFCRIYVNMRIEELFSIITDFPESKAAIEDLKFCLERTNQRQQLITSLKSAFESRLLHPGVHTSDILTVYISAIKALRELDPSMVILQVACQPIRKYLRTREDTVRQIVAGLTGDPEGCTDLASELSRGDPVTLEMQDSDEEGNDPEDWTPDPTDAVPEKLGWKRRSSDIISLLVSIYGSKDIFIDEYRAVLADRLLHQVNYNTAREIRNVELLKLRFGESHMHYCEVMLKDMADSRRINGNIREEEAKLGEQEQPLQFLSAIILSSEFWPPLKEEKLELPPPVSQAMETYTNRYQKLKAMRTLSWKPHLGSVTLDVELEDRVLTNLTVSPIHAAIILHFQEKSSWTLEELSVKLGAPKELVHRKIAMWQQQLGVLREEAGGRYCVVERGSAKEKPERGVMLIDSDEERDSNTTTQSEQREEKLQLFWAYIQAMLTNLDSMTLDRIHSMLRMFVATGPVVTEMDVNELEAFLQRKVREHQLMVSAGVYRLPKSS</sequence>
<dbReference type="SMART" id="SM00182">
    <property type="entry name" value="CULLIN"/>
    <property type="match status" value="1"/>
</dbReference>
<feature type="domain" description="Cullin family profile" evidence="15">
    <location>
        <begin position="484"/>
        <end position="683"/>
    </location>
</feature>
<dbReference type="InterPro" id="IPR016158">
    <property type="entry name" value="Cullin_homology"/>
</dbReference>
<dbReference type="GO" id="GO:0030154">
    <property type="term" value="P:cell differentiation"/>
    <property type="evidence" value="ECO:0007669"/>
    <property type="project" value="UniProtKB-KW"/>
</dbReference>
<dbReference type="Gene3D" id="1.20.1310.10">
    <property type="entry name" value="Cullin Repeats"/>
    <property type="match status" value="1"/>
</dbReference>
<evidence type="ECO:0000256" key="1">
    <source>
        <dbReference type="ARBA" id="ARBA00004906"/>
    </source>
</evidence>
<evidence type="ECO:0000256" key="9">
    <source>
        <dbReference type="ARBA" id="ARBA00023306"/>
    </source>
</evidence>
<name>A0A3P8VSY1_CYNSE</name>
<evidence type="ECO:0000313" key="16">
    <source>
        <dbReference type="Ensembl" id="ENSCSEP00000015560.1"/>
    </source>
</evidence>
<dbReference type="GO" id="GO:0007399">
    <property type="term" value="P:nervous system development"/>
    <property type="evidence" value="ECO:0007669"/>
    <property type="project" value="UniProtKB-KW"/>
</dbReference>
<evidence type="ECO:0000256" key="4">
    <source>
        <dbReference type="ARBA" id="ARBA00022618"/>
    </source>
</evidence>
<evidence type="ECO:0000256" key="12">
    <source>
        <dbReference type="ARBA" id="ARBA00082691"/>
    </source>
</evidence>
<organism evidence="16 17">
    <name type="scientific">Cynoglossus semilaevis</name>
    <name type="common">Tongue sole</name>
    <dbReference type="NCBI Taxonomy" id="244447"/>
    <lineage>
        <taxon>Eukaryota</taxon>
        <taxon>Metazoa</taxon>
        <taxon>Chordata</taxon>
        <taxon>Craniata</taxon>
        <taxon>Vertebrata</taxon>
        <taxon>Euteleostomi</taxon>
        <taxon>Actinopterygii</taxon>
        <taxon>Neopterygii</taxon>
        <taxon>Teleostei</taxon>
        <taxon>Neoteleostei</taxon>
        <taxon>Acanthomorphata</taxon>
        <taxon>Carangaria</taxon>
        <taxon>Pleuronectiformes</taxon>
        <taxon>Pleuronectoidei</taxon>
        <taxon>Cynoglossidae</taxon>
        <taxon>Cynoglossinae</taxon>
        <taxon>Cynoglossus</taxon>
    </lineage>
</organism>
<dbReference type="UniPathway" id="UPA00143"/>
<evidence type="ECO:0000256" key="6">
    <source>
        <dbReference type="ARBA" id="ARBA00022782"/>
    </source>
</evidence>
<keyword evidence="3" id="KW-0597">Phosphoprotein</keyword>
<dbReference type="SUPFAM" id="SSF75632">
    <property type="entry name" value="Cullin homology domain"/>
    <property type="match status" value="1"/>
</dbReference>
<evidence type="ECO:0000313" key="17">
    <source>
        <dbReference type="Proteomes" id="UP000265120"/>
    </source>
</evidence>
<comment type="function">
    <text evidence="10">Together with the RING-H2 protein ANAPC11, constitutes the catalytic component of the anaphase promoting complex/cyclosome (APC/C), a cell cycle-regulated E3 ubiquitin ligase that controls progression through mitosis and the G1 phase of the cell cycle. The APC/C complex acts by mediating ubiquitination and subsequent degradation of target proteins: it mainly mediates the formation of 'Lys-11'-linked polyubiquitin chains and, to a lower extent, the formation of 'Lys-48'- and 'Lys-63'-linked polyubiquitin chains. The APC/C complex catalyzes assembly of branched 'Lys-11'-/'Lys-48'-linked branched ubiquitin chains on target proteins. The CDC20-APC/C complex positively regulates the formation of synaptic vesicle clustering at active zone to the presynaptic membrane in postmitotic neurons. CDC20-APC/C-induced degradation of NEUROD2 drives presynaptic differentiation.</text>
</comment>
<evidence type="ECO:0000256" key="7">
    <source>
        <dbReference type="ARBA" id="ARBA00022786"/>
    </source>
</evidence>
<dbReference type="CTD" id="29882"/>
<dbReference type="GeneID" id="103393466"/>
<dbReference type="SUPFAM" id="SSF46785">
    <property type="entry name" value="Winged helix' DNA-binding domain"/>
    <property type="match status" value="1"/>
</dbReference>
<dbReference type="RefSeq" id="XP_008328662.1">
    <property type="nucleotide sequence ID" value="XM_008330440.3"/>
</dbReference>
<evidence type="ECO:0000256" key="2">
    <source>
        <dbReference type="ARBA" id="ARBA00016068"/>
    </source>
</evidence>
<dbReference type="InterPro" id="IPR036390">
    <property type="entry name" value="WH_DNA-bd_sf"/>
</dbReference>
<dbReference type="Gene3D" id="1.10.10.10">
    <property type="entry name" value="Winged helix-like DNA-binding domain superfamily/Winged helix DNA-binding domain"/>
    <property type="match status" value="1"/>
</dbReference>
<dbReference type="GO" id="GO:0051301">
    <property type="term" value="P:cell division"/>
    <property type="evidence" value="ECO:0007669"/>
    <property type="project" value="UniProtKB-KW"/>
</dbReference>
<evidence type="ECO:0000256" key="5">
    <source>
        <dbReference type="ARBA" id="ARBA00022776"/>
    </source>
</evidence>
<dbReference type="PANTHER" id="PTHR45957">
    <property type="entry name" value="ANAPHASE-PROMOTING COMPLEX SUBUNIT 2"/>
    <property type="match status" value="1"/>
</dbReference>
<feature type="region of interest" description="Disordered" evidence="14">
    <location>
        <begin position="436"/>
        <end position="471"/>
    </location>
</feature>
<dbReference type="InterPro" id="IPR044554">
    <property type="entry name" value="ANAPC2"/>
</dbReference>
<dbReference type="FunFam" id="3.30.230.130:FF:000008">
    <property type="entry name" value="anaphase-promoting complex subunit 2"/>
    <property type="match status" value="1"/>
</dbReference>
<dbReference type="InterPro" id="IPR014786">
    <property type="entry name" value="ANAPC2_C"/>
</dbReference>
<keyword evidence="8" id="KW-0524">Neurogenesis</keyword>
<dbReference type="FunFam" id="1.10.10.10:FF:000284">
    <property type="entry name" value="Anaphase-promoting complex subunit 2"/>
    <property type="match status" value="1"/>
</dbReference>
<evidence type="ECO:0000256" key="3">
    <source>
        <dbReference type="ARBA" id="ARBA00022553"/>
    </source>
</evidence>
<keyword evidence="5" id="KW-0498">Mitosis</keyword>
<evidence type="ECO:0000256" key="8">
    <source>
        <dbReference type="ARBA" id="ARBA00022902"/>
    </source>
</evidence>
<dbReference type="Pfam" id="PF25773">
    <property type="entry name" value="TPR_ANAPC2"/>
    <property type="match status" value="1"/>
</dbReference>
<dbReference type="Ensembl" id="ENSCSET00000015753.1">
    <property type="protein sequence ID" value="ENSCSEP00000015560.1"/>
    <property type="gene ID" value="ENSCSEG00000009995.1"/>
</dbReference>
<dbReference type="OMA" id="AAKWQES"/>
<keyword evidence="17" id="KW-1185">Reference proteome</keyword>
<dbReference type="InParanoid" id="A0A3P8VSY1"/>
<comment type="similarity">
    <text evidence="13">Belongs to the cullin family.</text>
</comment>
<evidence type="ECO:0000256" key="11">
    <source>
        <dbReference type="ARBA" id="ARBA00065153"/>
    </source>
</evidence>
<dbReference type="Pfam" id="PF08672">
    <property type="entry name" value="ANAPC2"/>
    <property type="match status" value="1"/>
</dbReference>
<feature type="compositionally biased region" description="Acidic residues" evidence="14">
    <location>
        <begin position="450"/>
        <end position="463"/>
    </location>
</feature>
<evidence type="ECO:0000256" key="14">
    <source>
        <dbReference type="SAM" id="MobiDB-lite"/>
    </source>
</evidence>
<dbReference type="PROSITE" id="PS50069">
    <property type="entry name" value="CULLIN_2"/>
    <property type="match status" value="1"/>
</dbReference>
<dbReference type="Pfam" id="PF26557">
    <property type="entry name" value="Cullin_AB"/>
    <property type="match status" value="1"/>
</dbReference>
<protein>
    <recommendedName>
        <fullName evidence="2">Anaphase-promoting complex subunit 2</fullName>
    </recommendedName>
    <alternativeName>
        <fullName evidence="12">Cyclosome subunit 2</fullName>
    </alternativeName>
</protein>
<dbReference type="GO" id="GO:0007091">
    <property type="term" value="P:metaphase/anaphase transition of mitotic cell cycle"/>
    <property type="evidence" value="ECO:0007669"/>
    <property type="project" value="TreeGrafter"/>
</dbReference>
<dbReference type="Gene3D" id="3.30.230.130">
    <property type="entry name" value="Cullin, Chain C, Domain 2"/>
    <property type="match status" value="1"/>
</dbReference>
<reference evidence="16" key="2">
    <citation type="submission" date="2025-08" db="UniProtKB">
        <authorList>
            <consortium name="Ensembl"/>
        </authorList>
    </citation>
    <scope>IDENTIFICATION</scope>
</reference>
<dbReference type="GO" id="GO:0005680">
    <property type="term" value="C:anaphase-promoting complex"/>
    <property type="evidence" value="ECO:0007669"/>
    <property type="project" value="TreeGrafter"/>
</dbReference>
<dbReference type="GO" id="GO:0006511">
    <property type="term" value="P:ubiquitin-dependent protein catabolic process"/>
    <property type="evidence" value="ECO:0007669"/>
    <property type="project" value="InterPro"/>
</dbReference>
<dbReference type="OrthoDB" id="5581181at2759"/>
<evidence type="ECO:0000259" key="15">
    <source>
        <dbReference type="PROSITE" id="PS50069"/>
    </source>
</evidence>
<reference evidence="16" key="3">
    <citation type="submission" date="2025-09" db="UniProtKB">
        <authorList>
            <consortium name="Ensembl"/>
        </authorList>
    </citation>
    <scope>IDENTIFICATION</scope>
</reference>
<keyword evidence="6" id="KW-0221">Differentiation</keyword>
<dbReference type="STRING" id="244447.ENSCSEP00000015560"/>
<dbReference type="AlphaFoldDB" id="A0A3P8VSY1"/>
<accession>A0A3P8VSY1</accession>
<dbReference type="GeneTree" id="ENSGT00390000016127"/>
<evidence type="ECO:0000256" key="13">
    <source>
        <dbReference type="PROSITE-ProRule" id="PRU00330"/>
    </source>
</evidence>
<dbReference type="KEGG" id="csem:103393466"/>
<comment type="subunit">
    <text evidence="11">The mammalian APC/C is composed at least of 14 distinct subunits ANAPC1, ANAPC2, CDC27/APC3, ANAPC4, ANAPC5, CDC16/APC6, ANAPC7, CDC23/APC8, ANAPC10, ANAPC11, CDC26/APC12, ANAPC13, ANAPC15 and ANAPC16 that assemble into a complex of at least 19 chains with a combined molecular mass of around 1.2 MDa; APC/C interacts with FZR1 and FBXO5. In the context of the APC/C complex, directly interacts with UBE2C and UBE2S. Interacts (via cullin domain) with ANAPC11 and with UBCH10. Interacts with NEUROD2. Interacts with FBXO43; the interaction is direct.</text>
</comment>
<comment type="pathway">
    <text evidence="1">Protein modification; protein ubiquitination.</text>
</comment>
<dbReference type="GO" id="GO:0070979">
    <property type="term" value="P:protein K11-linked ubiquitination"/>
    <property type="evidence" value="ECO:0007669"/>
    <property type="project" value="TreeGrafter"/>
</dbReference>
<dbReference type="FunCoup" id="A0A3P8VSY1">
    <property type="interactions" value="1686"/>
</dbReference>
<proteinExistence type="inferred from homology"/>
<keyword evidence="9" id="KW-0131">Cell cycle</keyword>
<reference evidence="16 17" key="1">
    <citation type="journal article" date="2014" name="Nat. Genet.">
        <title>Whole-genome sequence of a flatfish provides insights into ZW sex chromosome evolution and adaptation to a benthic lifestyle.</title>
        <authorList>
            <person name="Chen S."/>
            <person name="Zhang G."/>
            <person name="Shao C."/>
            <person name="Huang Q."/>
            <person name="Liu G."/>
            <person name="Zhang P."/>
            <person name="Song W."/>
            <person name="An N."/>
            <person name="Chalopin D."/>
            <person name="Volff J.N."/>
            <person name="Hong Y."/>
            <person name="Li Q."/>
            <person name="Sha Z."/>
            <person name="Zhou H."/>
            <person name="Xie M."/>
            <person name="Yu Q."/>
            <person name="Liu Y."/>
            <person name="Xiang H."/>
            <person name="Wang N."/>
            <person name="Wu K."/>
            <person name="Yang C."/>
            <person name="Zhou Q."/>
            <person name="Liao X."/>
            <person name="Yang L."/>
            <person name="Hu Q."/>
            <person name="Zhang J."/>
            <person name="Meng L."/>
            <person name="Jin L."/>
            <person name="Tian Y."/>
            <person name="Lian J."/>
            <person name="Yang J."/>
            <person name="Miao G."/>
            <person name="Liu S."/>
            <person name="Liang Z."/>
            <person name="Yan F."/>
            <person name="Li Y."/>
            <person name="Sun B."/>
            <person name="Zhang H."/>
            <person name="Zhang J."/>
            <person name="Zhu Y."/>
            <person name="Du M."/>
            <person name="Zhao Y."/>
            <person name="Schartl M."/>
            <person name="Tang Q."/>
            <person name="Wang J."/>
        </authorList>
    </citation>
    <scope>NUCLEOTIDE SEQUENCE</scope>
</reference>
<dbReference type="GO" id="GO:0031625">
    <property type="term" value="F:ubiquitin protein ligase binding"/>
    <property type="evidence" value="ECO:0007669"/>
    <property type="project" value="InterPro"/>
</dbReference>
<dbReference type="PANTHER" id="PTHR45957:SF1">
    <property type="entry name" value="ANAPHASE-PROMOTING COMPLEX SUBUNIT 2"/>
    <property type="match status" value="1"/>
</dbReference>
<dbReference type="Proteomes" id="UP000265120">
    <property type="component" value="Chromosome 17"/>
</dbReference>